<dbReference type="Proteomes" id="UP001341840">
    <property type="component" value="Unassembled WGS sequence"/>
</dbReference>
<comment type="caution">
    <text evidence="1">The sequence shown here is derived from an EMBL/GenBank/DDBJ whole genome shotgun (WGS) entry which is preliminary data.</text>
</comment>
<name>A0ABU6VES3_9FABA</name>
<reference evidence="1 2" key="1">
    <citation type="journal article" date="2023" name="Plants (Basel)">
        <title>Bridging the Gap: Combining Genomics and Transcriptomics Approaches to Understand Stylosanthes scabra, an Orphan Legume from the Brazilian Caatinga.</title>
        <authorList>
            <person name="Ferreira-Neto J.R.C."/>
            <person name="da Silva M.D."/>
            <person name="Binneck E."/>
            <person name="de Melo N.F."/>
            <person name="da Silva R.H."/>
            <person name="de Melo A.L.T.M."/>
            <person name="Pandolfi V."/>
            <person name="Bustamante F.O."/>
            <person name="Brasileiro-Vidal A.C."/>
            <person name="Benko-Iseppon A.M."/>
        </authorList>
    </citation>
    <scope>NUCLEOTIDE SEQUENCE [LARGE SCALE GENOMIC DNA]</scope>
    <source>
        <tissue evidence="1">Leaves</tissue>
    </source>
</reference>
<dbReference type="EMBL" id="JASCZI010151306">
    <property type="protein sequence ID" value="MED6171887.1"/>
    <property type="molecule type" value="Genomic_DNA"/>
</dbReference>
<keyword evidence="2" id="KW-1185">Reference proteome</keyword>
<feature type="non-terminal residue" evidence="1">
    <location>
        <position position="1"/>
    </location>
</feature>
<evidence type="ECO:0000313" key="1">
    <source>
        <dbReference type="EMBL" id="MED6171887.1"/>
    </source>
</evidence>
<proteinExistence type="predicted"/>
<organism evidence="1 2">
    <name type="scientific">Stylosanthes scabra</name>
    <dbReference type="NCBI Taxonomy" id="79078"/>
    <lineage>
        <taxon>Eukaryota</taxon>
        <taxon>Viridiplantae</taxon>
        <taxon>Streptophyta</taxon>
        <taxon>Embryophyta</taxon>
        <taxon>Tracheophyta</taxon>
        <taxon>Spermatophyta</taxon>
        <taxon>Magnoliopsida</taxon>
        <taxon>eudicotyledons</taxon>
        <taxon>Gunneridae</taxon>
        <taxon>Pentapetalae</taxon>
        <taxon>rosids</taxon>
        <taxon>fabids</taxon>
        <taxon>Fabales</taxon>
        <taxon>Fabaceae</taxon>
        <taxon>Papilionoideae</taxon>
        <taxon>50 kb inversion clade</taxon>
        <taxon>dalbergioids sensu lato</taxon>
        <taxon>Dalbergieae</taxon>
        <taxon>Pterocarpus clade</taxon>
        <taxon>Stylosanthes</taxon>
    </lineage>
</organism>
<accession>A0ABU6VES3</accession>
<protein>
    <submittedName>
        <fullName evidence="1">Uncharacterized protein</fullName>
    </submittedName>
</protein>
<evidence type="ECO:0000313" key="2">
    <source>
        <dbReference type="Proteomes" id="UP001341840"/>
    </source>
</evidence>
<gene>
    <name evidence="1" type="ORF">PIB30_044984</name>
</gene>
<sequence>RWAIECWAGSIERRVRYVYLREFGPSGPNIRNSCPELRKADVTDVPGFMSCQACPECRVVVRPLGLRAYSRSF</sequence>